<keyword evidence="3 4" id="KW-0975">Bacterial flagellum</keyword>
<dbReference type="EMBL" id="QJJY01000006">
    <property type="protein sequence ID" value="PXX35450.1"/>
    <property type="molecule type" value="Genomic_DNA"/>
</dbReference>
<keyword evidence="5" id="KW-0966">Cell projection</keyword>
<keyword evidence="5" id="KW-0282">Flagellum</keyword>
<dbReference type="PANTHER" id="PTHR34653">
    <property type="match status" value="1"/>
</dbReference>
<organism evidence="5 6">
    <name type="scientific">Burkholderia pyrrocinia</name>
    <name type="common">Pseudomonas pyrrocinia</name>
    <dbReference type="NCBI Taxonomy" id="60550"/>
    <lineage>
        <taxon>Bacteria</taxon>
        <taxon>Pseudomonadati</taxon>
        <taxon>Pseudomonadota</taxon>
        <taxon>Betaproteobacteria</taxon>
        <taxon>Burkholderiales</taxon>
        <taxon>Burkholderiaceae</taxon>
        <taxon>Burkholderia</taxon>
        <taxon>Burkholderia cepacia complex</taxon>
    </lineage>
</organism>
<dbReference type="RefSeq" id="WP_072437366.1">
    <property type="nucleotide sequence ID" value="NZ_QJJY01000006.1"/>
</dbReference>
<comment type="subcellular location">
    <subcellularLocation>
        <location evidence="1 4">Bacterial flagellum basal body</location>
    </subcellularLocation>
</comment>
<evidence type="ECO:0000256" key="3">
    <source>
        <dbReference type="ARBA" id="ARBA00023143"/>
    </source>
</evidence>
<dbReference type="GO" id="GO:0003774">
    <property type="term" value="F:cytoskeletal motor activity"/>
    <property type="evidence" value="ECO:0007669"/>
    <property type="project" value="InterPro"/>
</dbReference>
<dbReference type="Proteomes" id="UP000247755">
    <property type="component" value="Unassembled WGS sequence"/>
</dbReference>
<dbReference type="HAMAP" id="MF_00724">
    <property type="entry name" value="FliE"/>
    <property type="match status" value="1"/>
</dbReference>
<reference evidence="5 6" key="1">
    <citation type="submission" date="2018-05" db="EMBL/GenBank/DDBJ databases">
        <title>Comparative genomics of bacterial root endophytes of switchgrass collected from native prairies over two seasons.</title>
        <authorList>
            <person name="Tang Y."/>
        </authorList>
    </citation>
    <scope>NUCLEOTIDE SEQUENCE [LARGE SCALE GENOMIC DNA]</scope>
    <source>
        <strain evidence="5 6">NFIX32</strain>
    </source>
</reference>
<dbReference type="GO" id="GO:0071973">
    <property type="term" value="P:bacterial-type flagellum-dependent cell motility"/>
    <property type="evidence" value="ECO:0007669"/>
    <property type="project" value="InterPro"/>
</dbReference>
<dbReference type="InterPro" id="IPR001624">
    <property type="entry name" value="FliE"/>
</dbReference>
<dbReference type="PANTHER" id="PTHR34653:SF1">
    <property type="entry name" value="FLAGELLAR HOOK-BASAL BODY COMPLEX PROTEIN FLIE"/>
    <property type="match status" value="1"/>
</dbReference>
<name>A0A318INJ5_BURPY</name>
<dbReference type="AlphaFoldDB" id="A0A318INJ5"/>
<accession>A0A318INJ5</accession>
<comment type="caution">
    <text evidence="5">The sequence shown here is derived from an EMBL/GenBank/DDBJ whole genome shotgun (WGS) entry which is preliminary data.</text>
</comment>
<evidence type="ECO:0000256" key="1">
    <source>
        <dbReference type="ARBA" id="ARBA00004117"/>
    </source>
</evidence>
<evidence type="ECO:0000313" key="6">
    <source>
        <dbReference type="Proteomes" id="UP000247755"/>
    </source>
</evidence>
<evidence type="ECO:0000256" key="2">
    <source>
        <dbReference type="ARBA" id="ARBA00009272"/>
    </source>
</evidence>
<sequence length="96" mass="10656">MTPVDAIAEYMAEPPLAGPYPLATDRFETLLMDGVRNVDRALRTAEAAGAAFALGDDRPPHQVMLALEDARLKLQFALNVRARLVEGYQELMRMQL</sequence>
<proteinExistence type="inferred from homology"/>
<gene>
    <name evidence="4" type="primary">fliE</name>
    <name evidence="5" type="ORF">NA66_100690</name>
</gene>
<evidence type="ECO:0000256" key="4">
    <source>
        <dbReference type="HAMAP-Rule" id="MF_00724"/>
    </source>
</evidence>
<keyword evidence="5" id="KW-0969">Cilium</keyword>
<dbReference type="Pfam" id="PF02049">
    <property type="entry name" value="FliE"/>
    <property type="match status" value="1"/>
</dbReference>
<dbReference type="GO" id="GO:0009425">
    <property type="term" value="C:bacterial-type flagellum basal body"/>
    <property type="evidence" value="ECO:0007669"/>
    <property type="project" value="UniProtKB-SubCell"/>
</dbReference>
<evidence type="ECO:0000313" key="5">
    <source>
        <dbReference type="EMBL" id="PXX35450.1"/>
    </source>
</evidence>
<dbReference type="GO" id="GO:0005198">
    <property type="term" value="F:structural molecule activity"/>
    <property type="evidence" value="ECO:0007669"/>
    <property type="project" value="InterPro"/>
</dbReference>
<comment type="similarity">
    <text evidence="2 4">Belongs to the FliE family.</text>
</comment>
<protein>
    <recommendedName>
        <fullName evidence="4">Flagellar hook-basal body complex protein FliE</fullName>
    </recommendedName>
</protein>